<evidence type="ECO:0000256" key="3">
    <source>
        <dbReference type="ARBA" id="ARBA00022692"/>
    </source>
</evidence>
<feature type="transmembrane region" description="Helical" evidence="6">
    <location>
        <begin position="269"/>
        <end position="294"/>
    </location>
</feature>
<keyword evidence="8" id="KW-1185">Reference proteome</keyword>
<keyword evidence="5 6" id="KW-0472">Membrane</keyword>
<dbReference type="Proteomes" id="UP000426027">
    <property type="component" value="Chromosome"/>
</dbReference>
<gene>
    <name evidence="7" type="ORF">GLV81_12605</name>
</gene>
<evidence type="ECO:0000256" key="6">
    <source>
        <dbReference type="SAM" id="Phobius"/>
    </source>
</evidence>
<organism evidence="7 8">
    <name type="scientific">Phnomibacter ginsenosidimutans</name>
    <dbReference type="NCBI Taxonomy" id="2676868"/>
    <lineage>
        <taxon>Bacteria</taxon>
        <taxon>Pseudomonadati</taxon>
        <taxon>Bacteroidota</taxon>
        <taxon>Chitinophagia</taxon>
        <taxon>Chitinophagales</taxon>
        <taxon>Chitinophagaceae</taxon>
        <taxon>Phnomibacter</taxon>
    </lineage>
</organism>
<comment type="similarity">
    <text evidence="2">Belongs to the autoinducer-2 exporter (AI-2E) (TC 2.A.86) family.</text>
</comment>
<feature type="transmembrane region" description="Helical" evidence="6">
    <location>
        <begin position="339"/>
        <end position="372"/>
    </location>
</feature>
<dbReference type="InterPro" id="IPR002549">
    <property type="entry name" value="AI-2E-like"/>
</dbReference>
<sequence>MSGRLFIACRNERQRKENCPYKTLILVSFDGRCRFELNLCMLHPNQIHPKVIRQILLLLIVIGLGFLLYQQMSFMLGAFMGALALYMLMRLPLFYLVYQKKWNVILVAVLMMLLSLVVIVFPLAWVVNVLIDAVKPLLQDTSKLEASVHSIDHYLHDQYNLDILSTDAVKRIPAAIASMGGSMISATLNTLTNLFIMYFILYFMLVKNGEMERWVRGNLPLKHTNTSRLLNEVREVVVSNTVGIPVLGAVQGIVAMIGYYMFGIDKPVLWGVITGIASVIPFVGTMAAWVPLTILTFANGDTNNGYWLIFWGLVVIGGSDNVFRFVLQKYMADIHPLITVFGVIIGLNLFGFLGLIFGPLLISLFIMLVRIYYDEFITPHDEETAEEG</sequence>
<feature type="transmembrane region" description="Helical" evidence="6">
    <location>
        <begin position="186"/>
        <end position="205"/>
    </location>
</feature>
<keyword evidence="3 6" id="KW-0812">Transmembrane</keyword>
<accession>A0A6I6GMB2</accession>
<keyword evidence="4 6" id="KW-1133">Transmembrane helix</keyword>
<comment type="subcellular location">
    <subcellularLocation>
        <location evidence="1">Membrane</location>
        <topology evidence="1">Multi-pass membrane protein</topology>
    </subcellularLocation>
</comment>
<evidence type="ECO:0000256" key="2">
    <source>
        <dbReference type="ARBA" id="ARBA00009773"/>
    </source>
</evidence>
<dbReference type="EMBL" id="CP046566">
    <property type="protein sequence ID" value="QGW28828.1"/>
    <property type="molecule type" value="Genomic_DNA"/>
</dbReference>
<dbReference type="GO" id="GO:0016020">
    <property type="term" value="C:membrane"/>
    <property type="evidence" value="ECO:0007669"/>
    <property type="project" value="UniProtKB-SubCell"/>
</dbReference>
<feature type="transmembrane region" description="Helical" evidence="6">
    <location>
        <begin position="104"/>
        <end position="131"/>
    </location>
</feature>
<evidence type="ECO:0000256" key="1">
    <source>
        <dbReference type="ARBA" id="ARBA00004141"/>
    </source>
</evidence>
<feature type="transmembrane region" description="Helical" evidence="6">
    <location>
        <begin position="51"/>
        <end position="69"/>
    </location>
</feature>
<dbReference type="Pfam" id="PF01594">
    <property type="entry name" value="AI-2E_transport"/>
    <property type="match status" value="1"/>
</dbReference>
<dbReference type="PANTHER" id="PTHR21716:SF4">
    <property type="entry name" value="TRANSMEMBRANE PROTEIN 245"/>
    <property type="match status" value="1"/>
</dbReference>
<dbReference type="AlphaFoldDB" id="A0A6I6GMB2"/>
<evidence type="ECO:0000313" key="8">
    <source>
        <dbReference type="Proteomes" id="UP000426027"/>
    </source>
</evidence>
<feature type="transmembrane region" description="Helical" evidence="6">
    <location>
        <begin position="76"/>
        <end position="98"/>
    </location>
</feature>
<evidence type="ECO:0000256" key="4">
    <source>
        <dbReference type="ARBA" id="ARBA00022989"/>
    </source>
</evidence>
<reference evidence="7 8" key="1">
    <citation type="submission" date="2019-11" db="EMBL/GenBank/DDBJ databases">
        <authorList>
            <person name="Im W.T."/>
        </authorList>
    </citation>
    <scope>NUCLEOTIDE SEQUENCE [LARGE SCALE GENOMIC DNA]</scope>
    <source>
        <strain evidence="7 8">SB-02</strain>
    </source>
</reference>
<protein>
    <submittedName>
        <fullName evidence="7">AI-2E family transporter</fullName>
    </submittedName>
</protein>
<evidence type="ECO:0000256" key="5">
    <source>
        <dbReference type="ARBA" id="ARBA00023136"/>
    </source>
</evidence>
<evidence type="ECO:0000313" key="7">
    <source>
        <dbReference type="EMBL" id="QGW28828.1"/>
    </source>
</evidence>
<name>A0A6I6GMB2_9BACT</name>
<proteinExistence type="inferred from homology"/>
<dbReference type="PANTHER" id="PTHR21716">
    <property type="entry name" value="TRANSMEMBRANE PROTEIN"/>
    <property type="match status" value="1"/>
</dbReference>
<dbReference type="KEGG" id="fls:GLV81_12605"/>
<feature type="transmembrane region" description="Helical" evidence="6">
    <location>
        <begin position="306"/>
        <end position="327"/>
    </location>
</feature>